<dbReference type="Proteomes" id="UP000326799">
    <property type="component" value="Unassembled WGS sequence"/>
</dbReference>
<organism evidence="1 2">
    <name type="scientific">Aspergillus novoparasiticus</name>
    <dbReference type="NCBI Taxonomy" id="986946"/>
    <lineage>
        <taxon>Eukaryota</taxon>
        <taxon>Fungi</taxon>
        <taxon>Dikarya</taxon>
        <taxon>Ascomycota</taxon>
        <taxon>Pezizomycotina</taxon>
        <taxon>Eurotiomycetes</taxon>
        <taxon>Eurotiomycetidae</taxon>
        <taxon>Eurotiales</taxon>
        <taxon>Aspergillaceae</taxon>
        <taxon>Aspergillus</taxon>
        <taxon>Aspergillus subgen. Circumdati</taxon>
    </lineage>
</organism>
<gene>
    <name evidence="1" type="ORF">BDV33DRAFT_207829</name>
</gene>
<dbReference type="EMBL" id="ML733490">
    <property type="protein sequence ID" value="KAB8215950.1"/>
    <property type="molecule type" value="Genomic_DNA"/>
</dbReference>
<reference evidence="1 2" key="1">
    <citation type="submission" date="2019-04" db="EMBL/GenBank/DDBJ databases">
        <title>Fungal friends and foes A comparative genomics study of 23 Aspergillus species from section Flavi.</title>
        <authorList>
            <consortium name="DOE Joint Genome Institute"/>
            <person name="Kjaerbolling I."/>
            <person name="Vesth T.C."/>
            <person name="Frisvad J.C."/>
            <person name="Nybo J.L."/>
            <person name="Theobald S."/>
            <person name="Kildgaard S."/>
            <person name="Petersen T.I."/>
            <person name="Kuo A."/>
            <person name="Sato A."/>
            <person name="Lyhne E.K."/>
            <person name="Kogle M.E."/>
            <person name="Wiebenga A."/>
            <person name="Kun R.S."/>
            <person name="Lubbers R.J."/>
            <person name="Makela M.R."/>
            <person name="Barry K."/>
            <person name="Chovatia M."/>
            <person name="Clum A."/>
            <person name="Daum C."/>
            <person name="Haridas S."/>
            <person name="He G."/>
            <person name="LaButti K."/>
            <person name="Lipzen A."/>
            <person name="Mondo S."/>
            <person name="Pangilinan J."/>
            <person name="Riley R."/>
            <person name="Salamov A."/>
            <person name="Simmons B.A."/>
            <person name="Magnuson J.K."/>
            <person name="Henrissat B."/>
            <person name="Mortensen U.H."/>
            <person name="Larsen T.O."/>
            <person name="De vries R.P."/>
            <person name="Grigoriev I.V."/>
            <person name="Machida M."/>
            <person name="Baker S.E."/>
            <person name="Andersen M.R."/>
        </authorList>
    </citation>
    <scope>NUCLEOTIDE SEQUENCE [LARGE SCALE GENOMIC DNA]</scope>
    <source>
        <strain evidence="1 2">CBS 126849</strain>
    </source>
</reference>
<evidence type="ECO:0000313" key="1">
    <source>
        <dbReference type="EMBL" id="KAB8215950.1"/>
    </source>
</evidence>
<proteinExistence type="predicted"/>
<name>A0A5N6EHR7_9EURO</name>
<sequence>MLEHCIQRLLCVCRGAVGKKPSLLGEYEHRRLTSISTQPESVKRWVFGRLDEQGLTKDINWRTYDVMLKEPYRRQILRDRVDRLQTLDFTIPLFGGATQDELREFGNSINDIQTQFNEAATQSAGRYVDMARRSGAATQRKTRMF</sequence>
<accession>A0A5N6EHR7</accession>
<dbReference type="AlphaFoldDB" id="A0A5N6EHR7"/>
<evidence type="ECO:0000313" key="2">
    <source>
        <dbReference type="Proteomes" id="UP000326799"/>
    </source>
</evidence>
<keyword evidence="2" id="KW-1185">Reference proteome</keyword>
<protein>
    <submittedName>
        <fullName evidence="1">Uncharacterized protein</fullName>
    </submittedName>
</protein>